<keyword evidence="2" id="KW-0378">Hydrolase</keyword>
<evidence type="ECO:0000313" key="3">
    <source>
        <dbReference type="Proteomes" id="UP000460435"/>
    </source>
</evidence>
<dbReference type="Proteomes" id="UP000460435">
    <property type="component" value="Unassembled WGS sequence"/>
</dbReference>
<gene>
    <name evidence="2" type="ORF">F7O44_18840</name>
</gene>
<evidence type="ECO:0000313" key="2">
    <source>
        <dbReference type="EMBL" id="NDL59129.1"/>
    </source>
</evidence>
<feature type="domain" description="AB hydrolase-1" evidence="1">
    <location>
        <begin position="32"/>
        <end position="284"/>
    </location>
</feature>
<dbReference type="InterPro" id="IPR000073">
    <property type="entry name" value="AB_hydrolase_1"/>
</dbReference>
<dbReference type="InterPro" id="IPR053145">
    <property type="entry name" value="AB_hydrolase_Est10"/>
</dbReference>
<dbReference type="EMBL" id="WLZY01000006">
    <property type="protein sequence ID" value="NDL59129.1"/>
    <property type="molecule type" value="Genomic_DNA"/>
</dbReference>
<dbReference type="Pfam" id="PF12697">
    <property type="entry name" value="Abhydrolase_6"/>
    <property type="match status" value="1"/>
</dbReference>
<proteinExistence type="predicted"/>
<accession>A0A7K3M732</accession>
<keyword evidence="3" id="KW-1185">Reference proteome</keyword>
<name>A0A7K3M732_9ACTN</name>
<dbReference type="RefSeq" id="WP_162451804.1">
    <property type="nucleotide sequence ID" value="NZ_WLZY01000006.1"/>
</dbReference>
<dbReference type="PANTHER" id="PTHR43265:SF1">
    <property type="entry name" value="ESTERASE ESTD"/>
    <property type="match status" value="1"/>
</dbReference>
<sequence length="315" mass="33087">MAVEQETSVPSAAGALNAVVRVPELTGPLPGVVLVDGAGDGDRWDWGGWPEWISEAGAVVLRHDKPGCGGSPGHWTEQTLHDRAQETLAAVEVLRGHPAVSGEPVGLYGISQGGWVALLAAVLGEGQVDFVVSHSGPGVTPAAQERIRLERDLAAAGHSPDVIAEAMSWVDERAARLISGEAPETILADQSRHSDRSWYPAIASGAYDAAAVLAFAGRIFDFDPVTVLPKVSCPVLALFGGSDELIPVEASVAAFAANLPERPGRHGLAVFPRGDHGLYTAEPDPSVPRRAQLASGYEEMLAAFLRDQRQAGVRL</sequence>
<dbReference type="AlphaFoldDB" id="A0A7K3M732"/>
<dbReference type="Gene3D" id="3.40.50.1820">
    <property type="entry name" value="alpha/beta hydrolase"/>
    <property type="match status" value="1"/>
</dbReference>
<comment type="caution">
    <text evidence="2">The sequence shown here is derived from an EMBL/GenBank/DDBJ whole genome shotgun (WGS) entry which is preliminary data.</text>
</comment>
<reference evidence="2 3" key="1">
    <citation type="submission" date="2019-11" db="EMBL/GenBank/DDBJ databases">
        <authorList>
            <person name="Li X.-J."/>
            <person name="Feng X.-M."/>
        </authorList>
    </citation>
    <scope>NUCLEOTIDE SEQUENCE [LARGE SCALE GENOMIC DNA]</scope>
    <source>
        <strain evidence="2 3">XMNu-373</strain>
    </source>
</reference>
<dbReference type="InterPro" id="IPR029058">
    <property type="entry name" value="AB_hydrolase_fold"/>
</dbReference>
<evidence type="ECO:0000259" key="1">
    <source>
        <dbReference type="Pfam" id="PF12697"/>
    </source>
</evidence>
<dbReference type="GO" id="GO:0052689">
    <property type="term" value="F:carboxylic ester hydrolase activity"/>
    <property type="evidence" value="ECO:0007669"/>
    <property type="project" value="TreeGrafter"/>
</dbReference>
<dbReference type="SUPFAM" id="SSF53474">
    <property type="entry name" value="alpha/beta-Hydrolases"/>
    <property type="match status" value="1"/>
</dbReference>
<protein>
    <submittedName>
        <fullName evidence="2">Alpha/beta fold hydrolase</fullName>
    </submittedName>
</protein>
<organism evidence="2 3">
    <name type="scientific">Phytoactinopolyspora mesophila</name>
    <dbReference type="NCBI Taxonomy" id="2650750"/>
    <lineage>
        <taxon>Bacteria</taxon>
        <taxon>Bacillati</taxon>
        <taxon>Actinomycetota</taxon>
        <taxon>Actinomycetes</taxon>
        <taxon>Jiangellales</taxon>
        <taxon>Jiangellaceae</taxon>
        <taxon>Phytoactinopolyspora</taxon>
    </lineage>
</organism>
<dbReference type="PANTHER" id="PTHR43265">
    <property type="entry name" value="ESTERASE ESTD"/>
    <property type="match status" value="1"/>
</dbReference>